<name>A0A3R6IMP5_9FIRM</name>
<evidence type="ECO:0000259" key="2">
    <source>
        <dbReference type="Pfam" id="PF13439"/>
    </source>
</evidence>
<dbReference type="Pfam" id="PF00534">
    <property type="entry name" value="Glycos_transf_1"/>
    <property type="match status" value="1"/>
</dbReference>
<dbReference type="EMBL" id="QRIM01000006">
    <property type="protein sequence ID" value="RHG60867.1"/>
    <property type="molecule type" value="Genomic_DNA"/>
</dbReference>
<dbReference type="Pfam" id="PF13439">
    <property type="entry name" value="Glyco_transf_4"/>
    <property type="match status" value="1"/>
</dbReference>
<dbReference type="AlphaFoldDB" id="A0A3R6IMP5"/>
<dbReference type="RefSeq" id="WP_118217746.1">
    <property type="nucleotide sequence ID" value="NZ_QRIM01000006.1"/>
</dbReference>
<protein>
    <submittedName>
        <fullName evidence="3">Glycosyltransferase family 1 protein</fullName>
    </submittedName>
</protein>
<dbReference type="GO" id="GO:0016757">
    <property type="term" value="F:glycosyltransferase activity"/>
    <property type="evidence" value="ECO:0007669"/>
    <property type="project" value="InterPro"/>
</dbReference>
<evidence type="ECO:0000313" key="3">
    <source>
        <dbReference type="EMBL" id="RHG60867.1"/>
    </source>
</evidence>
<gene>
    <name evidence="3" type="ORF">DW252_06790</name>
</gene>
<dbReference type="CDD" id="cd03808">
    <property type="entry name" value="GT4_CapM-like"/>
    <property type="match status" value="1"/>
</dbReference>
<organism evidence="3 4">
    <name type="scientific">Coprococcus comes</name>
    <dbReference type="NCBI Taxonomy" id="410072"/>
    <lineage>
        <taxon>Bacteria</taxon>
        <taxon>Bacillati</taxon>
        <taxon>Bacillota</taxon>
        <taxon>Clostridia</taxon>
        <taxon>Lachnospirales</taxon>
        <taxon>Lachnospiraceae</taxon>
        <taxon>Coprococcus</taxon>
    </lineage>
</organism>
<evidence type="ECO:0000313" key="4">
    <source>
        <dbReference type="Proteomes" id="UP000286595"/>
    </source>
</evidence>
<feature type="domain" description="Glycosyltransferase subfamily 4-like N-terminal" evidence="2">
    <location>
        <begin position="16"/>
        <end position="177"/>
    </location>
</feature>
<dbReference type="Proteomes" id="UP000286595">
    <property type="component" value="Unassembled WGS sequence"/>
</dbReference>
<dbReference type="InterPro" id="IPR001296">
    <property type="entry name" value="Glyco_trans_1"/>
</dbReference>
<dbReference type="InterPro" id="IPR028098">
    <property type="entry name" value="Glyco_trans_4-like_N"/>
</dbReference>
<evidence type="ECO:0000259" key="1">
    <source>
        <dbReference type="Pfam" id="PF00534"/>
    </source>
</evidence>
<comment type="caution">
    <text evidence="3">The sequence shown here is derived from an EMBL/GenBank/DDBJ whole genome shotgun (WGS) entry which is preliminary data.</text>
</comment>
<feature type="domain" description="Glycosyl transferase family 1" evidence="1">
    <location>
        <begin position="188"/>
        <end position="349"/>
    </location>
</feature>
<proteinExistence type="predicted"/>
<dbReference type="Gene3D" id="3.40.50.2000">
    <property type="entry name" value="Glycogen Phosphorylase B"/>
    <property type="match status" value="2"/>
</dbReference>
<keyword evidence="3" id="KW-0808">Transferase</keyword>
<sequence>MRKNKIRILHVAQAAGGVDRYIRMLLKYLDKEKFKNILVCSQDFHEKDYRGLVDSFEQVEMTRAIGGNDLKAIREVRALIKKYNPDIVYAHSSKAGAIARIADIGLKNHCVYNPHGWAFNMRCSAKKKAIYTMIEKIAAPFCDKIICISDAEKQSALDKKICKEDKLQVIFNGVDIEAYENGAHGAVKRQDLNIPEDAFVVGMVGRISQQKAPDVFIKMAKQVKDEVPNAHFIIVGNGNQEDEIRKYAKDNGFSDSLHITGWVDDPMSYVELFDVACLLSRWEGFGLALPEYMIAGKPIVASRVDAIPNIIRDGENGLLVEVDDDTGASNAVLRIYQEDGLKDRLVTQGFEDVHNRFNARRVSEEHGKLFERL</sequence>
<dbReference type="PANTHER" id="PTHR12526">
    <property type="entry name" value="GLYCOSYLTRANSFERASE"/>
    <property type="match status" value="1"/>
</dbReference>
<accession>A0A3R6IMP5</accession>
<reference evidence="3 4" key="1">
    <citation type="submission" date="2018-08" db="EMBL/GenBank/DDBJ databases">
        <title>A genome reference for cultivated species of the human gut microbiota.</title>
        <authorList>
            <person name="Zou Y."/>
            <person name="Xue W."/>
            <person name="Luo G."/>
        </authorList>
    </citation>
    <scope>NUCLEOTIDE SEQUENCE [LARGE SCALE GENOMIC DNA]</scope>
    <source>
        <strain evidence="3 4">AM22-12LB</strain>
    </source>
</reference>
<dbReference type="PANTHER" id="PTHR12526:SF630">
    <property type="entry name" value="GLYCOSYLTRANSFERASE"/>
    <property type="match status" value="1"/>
</dbReference>
<dbReference type="SUPFAM" id="SSF53756">
    <property type="entry name" value="UDP-Glycosyltransferase/glycogen phosphorylase"/>
    <property type="match status" value="1"/>
</dbReference>